<dbReference type="Proteomes" id="UP000295050">
    <property type="component" value="Unassembled WGS sequence"/>
</dbReference>
<comment type="similarity">
    <text evidence="1">Belongs to the BolA/IbaG family.</text>
</comment>
<dbReference type="SUPFAM" id="SSF82657">
    <property type="entry name" value="BolA-like"/>
    <property type="match status" value="1"/>
</dbReference>
<evidence type="ECO:0000313" key="2">
    <source>
        <dbReference type="EMBL" id="TCP62412.1"/>
    </source>
</evidence>
<dbReference type="RefSeq" id="WP_132950665.1">
    <property type="nucleotide sequence ID" value="NZ_SLXU01000002.1"/>
</dbReference>
<keyword evidence="3" id="KW-1185">Reference proteome</keyword>
<proteinExistence type="inferred from homology"/>
<name>A0A4R2RFM4_9RHOB</name>
<dbReference type="PANTHER" id="PTHR46230">
    <property type="match status" value="1"/>
</dbReference>
<dbReference type="Gene3D" id="3.30.300.90">
    <property type="entry name" value="BolA-like"/>
    <property type="match status" value="1"/>
</dbReference>
<dbReference type="InterPro" id="IPR036065">
    <property type="entry name" value="BolA-like_sf"/>
</dbReference>
<evidence type="ECO:0000313" key="3">
    <source>
        <dbReference type="Proteomes" id="UP000295050"/>
    </source>
</evidence>
<reference evidence="2 3" key="1">
    <citation type="submission" date="2019-03" db="EMBL/GenBank/DDBJ databases">
        <title>Genomic Encyclopedia of Type Strains, Phase IV (KMG-IV): sequencing the most valuable type-strain genomes for metagenomic binning, comparative biology and taxonomic classification.</title>
        <authorList>
            <person name="Goeker M."/>
        </authorList>
    </citation>
    <scope>NUCLEOTIDE SEQUENCE [LARGE SCALE GENOMIC DNA]</scope>
    <source>
        <strain evidence="2 3">DSM 24766</strain>
    </source>
</reference>
<dbReference type="OrthoDB" id="9811118at2"/>
<dbReference type="GO" id="GO:0016226">
    <property type="term" value="P:iron-sulfur cluster assembly"/>
    <property type="evidence" value="ECO:0007669"/>
    <property type="project" value="TreeGrafter"/>
</dbReference>
<dbReference type="PANTHER" id="PTHR46230:SF7">
    <property type="entry name" value="BOLA-LIKE PROTEIN 1"/>
    <property type="match status" value="1"/>
</dbReference>
<dbReference type="InterPro" id="IPR002634">
    <property type="entry name" value="BolA"/>
</dbReference>
<gene>
    <name evidence="2" type="ORF">EV663_102259</name>
</gene>
<accession>A0A4R2RFM4</accession>
<protein>
    <submittedName>
        <fullName evidence="2">BolA protein</fullName>
    </submittedName>
</protein>
<dbReference type="Pfam" id="PF01722">
    <property type="entry name" value="BolA"/>
    <property type="match status" value="1"/>
</dbReference>
<dbReference type="AlphaFoldDB" id="A0A4R2RFM4"/>
<evidence type="ECO:0000256" key="1">
    <source>
        <dbReference type="RuleBase" id="RU003860"/>
    </source>
</evidence>
<organism evidence="2 3">
    <name type="scientific">Rhodovulum bhavnagarense</name>
    <dbReference type="NCBI Taxonomy" id="992286"/>
    <lineage>
        <taxon>Bacteria</taxon>
        <taxon>Pseudomonadati</taxon>
        <taxon>Pseudomonadota</taxon>
        <taxon>Alphaproteobacteria</taxon>
        <taxon>Rhodobacterales</taxon>
        <taxon>Paracoccaceae</taxon>
        <taxon>Rhodovulum</taxon>
    </lineage>
</organism>
<dbReference type="EMBL" id="SLXU01000002">
    <property type="protein sequence ID" value="TCP62412.1"/>
    <property type="molecule type" value="Genomic_DNA"/>
</dbReference>
<comment type="caution">
    <text evidence="2">The sequence shown here is derived from an EMBL/GenBank/DDBJ whole genome shotgun (WGS) entry which is preliminary data.</text>
</comment>
<dbReference type="PIRSF" id="PIRSF003113">
    <property type="entry name" value="BolA"/>
    <property type="match status" value="1"/>
</dbReference>
<sequence length="85" mass="9404">MPLKDEIHSRLQTAFAPTVLRVLDESERHRGHAGWHEGGETHFRVTIAAPALSGLSRLARHRAVHTALGKDLMSRIHALALNIEA</sequence>